<gene>
    <name evidence="2" type="ORF">C6569_02665</name>
</gene>
<dbReference type="Gene3D" id="3.40.50.300">
    <property type="entry name" value="P-loop containing nucleotide triphosphate hydrolases"/>
    <property type="match status" value="1"/>
</dbReference>
<protein>
    <recommendedName>
        <fullName evidence="1">Helicase/UvrB N-terminal domain-containing protein</fullName>
    </recommendedName>
</protein>
<dbReference type="GO" id="GO:0005524">
    <property type="term" value="F:ATP binding"/>
    <property type="evidence" value="ECO:0007669"/>
    <property type="project" value="InterPro"/>
</dbReference>
<dbReference type="AlphaFoldDB" id="A0A2S0N7Y2"/>
<dbReference type="Pfam" id="PF04851">
    <property type="entry name" value="ResIII"/>
    <property type="match status" value="1"/>
</dbReference>
<dbReference type="GO" id="GO:0003677">
    <property type="term" value="F:DNA binding"/>
    <property type="evidence" value="ECO:0007669"/>
    <property type="project" value="InterPro"/>
</dbReference>
<dbReference type="InterPro" id="IPR006935">
    <property type="entry name" value="Helicase/UvrB_N"/>
</dbReference>
<keyword evidence="3" id="KW-1185">Reference proteome</keyword>
<dbReference type="KEGG" id="phr:C6569_02665"/>
<dbReference type="InterPro" id="IPR027417">
    <property type="entry name" value="P-loop_NTPase"/>
</dbReference>
<dbReference type="EMBL" id="CP027668">
    <property type="protein sequence ID" value="AVO44053.1"/>
    <property type="molecule type" value="Genomic_DNA"/>
</dbReference>
<accession>A0A2S0N7Y2</accession>
<proteinExistence type="predicted"/>
<dbReference type="RefSeq" id="WP_106747383.1">
    <property type="nucleotide sequence ID" value="NZ_CP027668.1"/>
</dbReference>
<feature type="domain" description="Helicase/UvrB N-terminal" evidence="1">
    <location>
        <begin position="61"/>
        <end position="166"/>
    </location>
</feature>
<organism evidence="2 3">
    <name type="scientific">Phreatobacter cathodiphilus</name>
    <dbReference type="NCBI Taxonomy" id="1868589"/>
    <lineage>
        <taxon>Bacteria</taxon>
        <taxon>Pseudomonadati</taxon>
        <taxon>Pseudomonadota</taxon>
        <taxon>Alphaproteobacteria</taxon>
        <taxon>Hyphomicrobiales</taxon>
        <taxon>Phreatobacteraceae</taxon>
        <taxon>Phreatobacter</taxon>
    </lineage>
</organism>
<name>A0A2S0N7Y2_9HYPH</name>
<evidence type="ECO:0000313" key="3">
    <source>
        <dbReference type="Proteomes" id="UP000237889"/>
    </source>
</evidence>
<sequence>MTINSNITIDALEAAFWAALDLQSADRGRSITAFDRSVAATILDAGRQAMQDRASDHAMYRVVSAPTGSGKSSFAFGLIAALVETQTDASAVFLCQTIDQSEETYRELVKLIGAERLAIWTGAHDRSRTDEWSMANYGFVPLARFSKDDLDAYPVIIATHALYKGVDGAKAQTFRGVPRTLTIIDERPDEVALFDIDQGDVRKVRDWIMREFGEESAAFIAVTDLDRYLEAVWNAPRTGMGSYKALKLSSQSWFNSVEADFLGRNDEVEEVVRNVIGFARALATGYAFMSRFDSPKGGCFVGYRLAMPVVPGTVLLDATSDIDGVTPLVSWRSQVPSPKVSFDNLTVTLLAPPRLGKGRGRNIKDITRSAKTAEPYAAWIKETVIARTEPGESVLVIAHKALFDHRYLPGNDSFGDDAVVWQGRKVAFSHWGTGIGSNRWKHATSVFLFGEFYAPRRVFVGQYHGLVDQPASTSALASIRGPRTNHKHFKALEEGHLLRWMKQLAMRGNARNISEEGVCGRQRLFITTDFDRFLRHRANLFPGAELVIDPSVMGGETKARGAEAIAALLLSTDDDLLTSVQVMERTGVDLGKHGARLMASPALQVAMRDAGWSFNPGRGRGNTSNFARLG</sequence>
<dbReference type="GO" id="GO:0016787">
    <property type="term" value="F:hydrolase activity"/>
    <property type="evidence" value="ECO:0007669"/>
    <property type="project" value="InterPro"/>
</dbReference>
<dbReference type="Proteomes" id="UP000237889">
    <property type="component" value="Chromosome"/>
</dbReference>
<evidence type="ECO:0000313" key="2">
    <source>
        <dbReference type="EMBL" id="AVO44053.1"/>
    </source>
</evidence>
<reference evidence="2 3" key="1">
    <citation type="submission" date="2018-03" db="EMBL/GenBank/DDBJ databases">
        <title>Genome sequencing of Phreatobacter sp.</title>
        <authorList>
            <person name="Kim S.-J."/>
            <person name="Heo J."/>
            <person name="Kwon S.-W."/>
        </authorList>
    </citation>
    <scope>NUCLEOTIDE SEQUENCE [LARGE SCALE GENOMIC DNA]</scope>
    <source>
        <strain evidence="2 3">S-12</strain>
    </source>
</reference>
<dbReference type="SUPFAM" id="SSF52540">
    <property type="entry name" value="P-loop containing nucleoside triphosphate hydrolases"/>
    <property type="match status" value="1"/>
</dbReference>
<dbReference type="OrthoDB" id="8477969at2"/>
<evidence type="ECO:0000259" key="1">
    <source>
        <dbReference type="Pfam" id="PF04851"/>
    </source>
</evidence>